<proteinExistence type="predicted"/>
<evidence type="ECO:0000313" key="1">
    <source>
        <dbReference type="EMBL" id="JAD33615.1"/>
    </source>
</evidence>
<dbReference type="EMBL" id="GBRH01264280">
    <property type="protein sequence ID" value="JAD33615.1"/>
    <property type="molecule type" value="Transcribed_RNA"/>
</dbReference>
<organism evidence="1">
    <name type="scientific">Arundo donax</name>
    <name type="common">Giant reed</name>
    <name type="synonym">Donax arundinaceus</name>
    <dbReference type="NCBI Taxonomy" id="35708"/>
    <lineage>
        <taxon>Eukaryota</taxon>
        <taxon>Viridiplantae</taxon>
        <taxon>Streptophyta</taxon>
        <taxon>Embryophyta</taxon>
        <taxon>Tracheophyta</taxon>
        <taxon>Spermatophyta</taxon>
        <taxon>Magnoliopsida</taxon>
        <taxon>Liliopsida</taxon>
        <taxon>Poales</taxon>
        <taxon>Poaceae</taxon>
        <taxon>PACMAD clade</taxon>
        <taxon>Arundinoideae</taxon>
        <taxon>Arundineae</taxon>
        <taxon>Arundo</taxon>
    </lineage>
</organism>
<name>A0A0A8ZA96_ARUDO</name>
<protein>
    <submittedName>
        <fullName evidence="1">Uncharacterized protein</fullName>
    </submittedName>
</protein>
<reference evidence="1" key="1">
    <citation type="submission" date="2014-09" db="EMBL/GenBank/DDBJ databases">
        <authorList>
            <person name="Magalhaes I.L.F."/>
            <person name="Oliveira U."/>
            <person name="Santos F.R."/>
            <person name="Vidigal T.H.D.A."/>
            <person name="Brescovit A.D."/>
            <person name="Santos A.J."/>
        </authorList>
    </citation>
    <scope>NUCLEOTIDE SEQUENCE</scope>
    <source>
        <tissue evidence="1">Shoot tissue taken approximately 20 cm above the soil surface</tissue>
    </source>
</reference>
<accession>A0A0A8ZA96</accession>
<dbReference type="AlphaFoldDB" id="A0A0A8ZA96"/>
<reference evidence="1" key="2">
    <citation type="journal article" date="2015" name="Data Brief">
        <title>Shoot transcriptome of the giant reed, Arundo donax.</title>
        <authorList>
            <person name="Barrero R.A."/>
            <person name="Guerrero F.D."/>
            <person name="Moolhuijzen P."/>
            <person name="Goolsby J.A."/>
            <person name="Tidwell J."/>
            <person name="Bellgard S.E."/>
            <person name="Bellgard M.I."/>
        </authorList>
    </citation>
    <scope>NUCLEOTIDE SEQUENCE</scope>
    <source>
        <tissue evidence="1">Shoot tissue taken approximately 20 cm above the soil surface</tissue>
    </source>
</reference>
<sequence>MRPQSWYCGSHDATTLPGWRS</sequence>